<dbReference type="Proteomes" id="UP001066276">
    <property type="component" value="Chromosome 4_2"/>
</dbReference>
<organism evidence="1 2">
    <name type="scientific">Pleurodeles waltl</name>
    <name type="common">Iberian ribbed newt</name>
    <dbReference type="NCBI Taxonomy" id="8319"/>
    <lineage>
        <taxon>Eukaryota</taxon>
        <taxon>Metazoa</taxon>
        <taxon>Chordata</taxon>
        <taxon>Craniata</taxon>
        <taxon>Vertebrata</taxon>
        <taxon>Euteleostomi</taxon>
        <taxon>Amphibia</taxon>
        <taxon>Batrachia</taxon>
        <taxon>Caudata</taxon>
        <taxon>Salamandroidea</taxon>
        <taxon>Salamandridae</taxon>
        <taxon>Pleurodelinae</taxon>
        <taxon>Pleurodeles</taxon>
    </lineage>
</organism>
<proteinExistence type="predicted"/>
<accession>A0AAV7SDM5</accession>
<evidence type="ECO:0000313" key="1">
    <source>
        <dbReference type="EMBL" id="KAJ1163034.1"/>
    </source>
</evidence>
<comment type="caution">
    <text evidence="1">The sequence shown here is derived from an EMBL/GenBank/DDBJ whole genome shotgun (WGS) entry which is preliminary data.</text>
</comment>
<evidence type="ECO:0000313" key="2">
    <source>
        <dbReference type="Proteomes" id="UP001066276"/>
    </source>
</evidence>
<dbReference type="EMBL" id="JANPWB010000008">
    <property type="protein sequence ID" value="KAJ1163034.1"/>
    <property type="molecule type" value="Genomic_DNA"/>
</dbReference>
<dbReference type="AlphaFoldDB" id="A0AAV7SDM5"/>
<keyword evidence="2" id="KW-1185">Reference proteome</keyword>
<protein>
    <submittedName>
        <fullName evidence="1">Uncharacterized protein</fullName>
    </submittedName>
</protein>
<sequence length="168" mass="17844">MSFCCLPGAASWRAWASCGAKEDPVAGGLDPVGAWIGATWSQFGGIEVVLAWQFQGAAWALSDRLNCGPGEEGWGALLVGRGLEIWDKAGTGRSVKHTKEAARASGVGDMDWRKRRESQTQISANGVDVSNDRVETQQDGTMVVVVPGMTEESTESLDARMALVSVDT</sequence>
<name>A0AAV7SDM5_PLEWA</name>
<reference evidence="1" key="1">
    <citation type="journal article" date="2022" name="bioRxiv">
        <title>Sequencing and chromosome-scale assembly of the giantPleurodeles waltlgenome.</title>
        <authorList>
            <person name="Brown T."/>
            <person name="Elewa A."/>
            <person name="Iarovenko S."/>
            <person name="Subramanian E."/>
            <person name="Araus A.J."/>
            <person name="Petzold A."/>
            <person name="Susuki M."/>
            <person name="Suzuki K.-i.T."/>
            <person name="Hayashi T."/>
            <person name="Toyoda A."/>
            <person name="Oliveira C."/>
            <person name="Osipova E."/>
            <person name="Leigh N.D."/>
            <person name="Simon A."/>
            <person name="Yun M.H."/>
        </authorList>
    </citation>
    <scope>NUCLEOTIDE SEQUENCE</scope>
    <source>
        <strain evidence="1">20211129_DDA</strain>
        <tissue evidence="1">Liver</tissue>
    </source>
</reference>
<gene>
    <name evidence="1" type="ORF">NDU88_003497</name>
</gene>